<name>A0A094X692_9BACT</name>
<proteinExistence type="predicted"/>
<sequence length="43" mass="4829">MDKKPNESSCIIPASGMDLGLPVPQQYKTRARLLKRPTDVFLL</sequence>
<dbReference type="PATRIC" id="fig|178606.4.peg.1198"/>
<reference evidence="1 2" key="1">
    <citation type="submission" date="2014-06" db="EMBL/GenBank/DDBJ databases">
        <title>Draft genome sequence of iron oxidizing acidophile Leptospirillum ferriphilum DSM14647.</title>
        <authorList>
            <person name="Cardenas J.P."/>
            <person name="Lazcano M."/>
            <person name="Ossandon F.J."/>
            <person name="Corbett M."/>
            <person name="Holmes D.S."/>
            <person name="Watkin E."/>
        </authorList>
    </citation>
    <scope>NUCLEOTIDE SEQUENCE [LARGE SCALE GENOMIC DNA]</scope>
    <source>
        <strain evidence="1 2">DSM 14647</strain>
    </source>
</reference>
<dbReference type="AlphaFoldDB" id="A0A094X692"/>
<evidence type="ECO:0000313" key="1">
    <source>
        <dbReference type="EMBL" id="KGA94039.1"/>
    </source>
</evidence>
<dbReference type="Proteomes" id="UP000029452">
    <property type="component" value="Unassembled WGS sequence"/>
</dbReference>
<protein>
    <submittedName>
        <fullName evidence="1">Uncharacterized protein</fullName>
    </submittedName>
</protein>
<evidence type="ECO:0000313" key="2">
    <source>
        <dbReference type="Proteomes" id="UP000029452"/>
    </source>
</evidence>
<dbReference type="EMBL" id="JPGK01000004">
    <property type="protein sequence ID" value="KGA94039.1"/>
    <property type="molecule type" value="Genomic_DNA"/>
</dbReference>
<accession>A0A094X692</accession>
<comment type="caution">
    <text evidence="1">The sequence shown here is derived from an EMBL/GenBank/DDBJ whole genome shotgun (WGS) entry which is preliminary data.</text>
</comment>
<organism evidence="1 2">
    <name type="scientific">Leptospirillum ferriphilum</name>
    <dbReference type="NCBI Taxonomy" id="178606"/>
    <lineage>
        <taxon>Bacteria</taxon>
        <taxon>Pseudomonadati</taxon>
        <taxon>Nitrospirota</taxon>
        <taxon>Nitrospiria</taxon>
        <taxon>Nitrospirales</taxon>
        <taxon>Nitrospiraceae</taxon>
        <taxon>Leptospirillum</taxon>
    </lineage>
</organism>
<gene>
    <name evidence="1" type="ORF">LptCag_0665</name>
</gene>